<dbReference type="Pfam" id="PF01915">
    <property type="entry name" value="Glyco_hydro_3_C"/>
    <property type="match status" value="1"/>
</dbReference>
<name>A0A3D9ZXU0_9ACTN</name>
<evidence type="ECO:0000256" key="1">
    <source>
        <dbReference type="ARBA" id="ARBA00005336"/>
    </source>
</evidence>
<dbReference type="Proteomes" id="UP000256913">
    <property type="component" value="Unassembled WGS sequence"/>
</dbReference>
<comment type="caution">
    <text evidence="5">The sequence shown here is derived from an EMBL/GenBank/DDBJ whole genome shotgun (WGS) entry which is preliminary data.</text>
</comment>
<dbReference type="InterPro" id="IPR050288">
    <property type="entry name" value="Cellulose_deg_GH3"/>
</dbReference>
<dbReference type="PANTHER" id="PTHR42715">
    <property type="entry name" value="BETA-GLUCOSIDASE"/>
    <property type="match status" value="1"/>
</dbReference>
<dbReference type="PRINTS" id="PR00133">
    <property type="entry name" value="GLHYDRLASE3"/>
</dbReference>
<evidence type="ECO:0000256" key="2">
    <source>
        <dbReference type="ARBA" id="ARBA00022801"/>
    </source>
</evidence>
<dbReference type="InterPro" id="IPR036962">
    <property type="entry name" value="Glyco_hydro_3_N_sf"/>
</dbReference>
<dbReference type="InterPro" id="IPR013783">
    <property type="entry name" value="Ig-like_fold"/>
</dbReference>
<dbReference type="InterPro" id="IPR002772">
    <property type="entry name" value="Glyco_hydro_3_C"/>
</dbReference>
<keyword evidence="2 5" id="KW-0378">Hydrolase</keyword>
<accession>A0A3D9ZXU0</accession>
<dbReference type="Pfam" id="PF00933">
    <property type="entry name" value="Glyco_hydro_3"/>
    <property type="match status" value="1"/>
</dbReference>
<dbReference type="Gene3D" id="2.60.40.10">
    <property type="entry name" value="Immunoglobulins"/>
    <property type="match status" value="1"/>
</dbReference>
<dbReference type="InterPro" id="IPR017853">
    <property type="entry name" value="GH"/>
</dbReference>
<evidence type="ECO:0000256" key="3">
    <source>
        <dbReference type="SAM" id="MobiDB-lite"/>
    </source>
</evidence>
<dbReference type="SUPFAM" id="SSF51445">
    <property type="entry name" value="(Trans)glycosidases"/>
    <property type="match status" value="1"/>
</dbReference>
<comment type="similarity">
    <text evidence="1">Belongs to the glycosyl hydrolase 3 family.</text>
</comment>
<feature type="region of interest" description="Disordered" evidence="3">
    <location>
        <begin position="426"/>
        <end position="446"/>
    </location>
</feature>
<dbReference type="GO" id="GO:0009251">
    <property type="term" value="P:glucan catabolic process"/>
    <property type="evidence" value="ECO:0007669"/>
    <property type="project" value="TreeGrafter"/>
</dbReference>
<dbReference type="Gene3D" id="3.40.50.1700">
    <property type="entry name" value="Glycoside hydrolase family 3 C-terminal domain"/>
    <property type="match status" value="1"/>
</dbReference>
<dbReference type="SMART" id="SM01217">
    <property type="entry name" value="Fn3_like"/>
    <property type="match status" value="1"/>
</dbReference>
<reference evidence="5 6" key="1">
    <citation type="submission" date="2018-08" db="EMBL/GenBank/DDBJ databases">
        <title>Sequencing the genomes of 1000 actinobacteria strains.</title>
        <authorList>
            <person name="Klenk H.-P."/>
        </authorList>
    </citation>
    <scope>NUCLEOTIDE SEQUENCE [LARGE SCALE GENOMIC DNA]</scope>
    <source>
        <strain evidence="5 6">DSM 44099</strain>
    </source>
</reference>
<evidence type="ECO:0000313" key="6">
    <source>
        <dbReference type="Proteomes" id="UP000256913"/>
    </source>
</evidence>
<dbReference type="InterPro" id="IPR026891">
    <property type="entry name" value="Fn3-like"/>
</dbReference>
<sequence>MTTFDEAVRLVGASGSSAAADFLIAELSSAEQRWLLDGDLPVRAAIRLPALVKAGPVVAGAIPRLGIPGVRFSDGPRGVVIGRSTAFPVTMARAATWDPELEERVGLAMGREARAAGANYSAAVCVNLLRHPAWGRAQECYGEDPVLTGRMGAALTRGLRRNVMACVKHFALNSMENARFIVDVVVDDHALHEVYLPHFKTVLDAGAESVMTAYNSVNGAYADQNPILLTTILRDEWEFTGFVTSDWVWGTHDPVAGLAAGLDIEMPLRMHRARTPHLPSDLVLRSARRILATTLRHYASRDPEEPTPDPAAQQALAYEVAVRGAVLLRNEPVGGPPPPGGKPVGGPPPFGGEPVGGPPPFGGEPKADGPLLSSEPAADGPPLRDGPLADRPMDRNEPTTGLPLLPLPPSVRRVAVFGRLATAANLGDRGSSRVDPPSTSSPLDGLRAALPDASVVHATDPASAADADVAVVVVGMGPADEGERITNDNPDAFAFLGFPFTLRPVQRLAAMITRWGAARLSPGGDRRSLTLHRHEEELITAVAAANPRTVVVVIGGSAIIMTAWQDRVPAILLAWYPGMAGGRAIADILTGAAEPGGRLPVAIPTRADHLPFFDPDARRIEYDAWWGQRKLDRDGRRAAYPFGFGLGYTTFALTLVSHVDDVATVRVRNTGARAGSTVVQVYAVADAMPQLVGFRRVALDTGAETEVDVALDLTPTLERDPATRTWSRRPGNWRIVAAEHSPHAFDEL</sequence>
<dbReference type="OrthoDB" id="3187421at2"/>
<dbReference type="RefSeq" id="WP_116073620.1">
    <property type="nucleotide sequence ID" value="NZ_BONB01000012.1"/>
</dbReference>
<dbReference type="InterPro" id="IPR036881">
    <property type="entry name" value="Glyco_hydro_3_C_sf"/>
</dbReference>
<organism evidence="5 6">
    <name type="scientific">Asanoa ferruginea</name>
    <dbReference type="NCBI Taxonomy" id="53367"/>
    <lineage>
        <taxon>Bacteria</taxon>
        <taxon>Bacillati</taxon>
        <taxon>Actinomycetota</taxon>
        <taxon>Actinomycetes</taxon>
        <taxon>Micromonosporales</taxon>
        <taxon>Micromonosporaceae</taxon>
        <taxon>Asanoa</taxon>
    </lineage>
</organism>
<feature type="domain" description="Fibronectin type III-like" evidence="4">
    <location>
        <begin position="677"/>
        <end position="741"/>
    </location>
</feature>
<protein>
    <submittedName>
        <fullName evidence="5">Beta-glucosidase-like glycosyl hydrolase</fullName>
    </submittedName>
</protein>
<feature type="compositionally biased region" description="Pro residues" evidence="3">
    <location>
        <begin position="334"/>
        <end position="362"/>
    </location>
</feature>
<dbReference type="InterPro" id="IPR001764">
    <property type="entry name" value="Glyco_hydro_3_N"/>
</dbReference>
<dbReference type="PANTHER" id="PTHR42715:SF3">
    <property type="entry name" value="BETA-GLUCOSIDASE B-RELATED"/>
    <property type="match status" value="1"/>
</dbReference>
<feature type="region of interest" description="Disordered" evidence="3">
    <location>
        <begin position="329"/>
        <end position="407"/>
    </location>
</feature>
<dbReference type="AlphaFoldDB" id="A0A3D9ZXU0"/>
<dbReference type="SUPFAM" id="SSF52279">
    <property type="entry name" value="Beta-D-glucan exohydrolase, C-terminal domain"/>
    <property type="match status" value="1"/>
</dbReference>
<dbReference type="GO" id="GO:0008422">
    <property type="term" value="F:beta-glucosidase activity"/>
    <property type="evidence" value="ECO:0007669"/>
    <property type="project" value="TreeGrafter"/>
</dbReference>
<feature type="compositionally biased region" description="Basic and acidic residues" evidence="3">
    <location>
        <begin position="387"/>
        <end position="397"/>
    </location>
</feature>
<gene>
    <name evidence="5" type="ORF">DFJ67_7476</name>
</gene>
<proteinExistence type="inferred from homology"/>
<dbReference type="Gene3D" id="3.20.20.300">
    <property type="entry name" value="Glycoside hydrolase, family 3, N-terminal domain"/>
    <property type="match status" value="1"/>
</dbReference>
<evidence type="ECO:0000259" key="4">
    <source>
        <dbReference type="SMART" id="SM01217"/>
    </source>
</evidence>
<evidence type="ECO:0000313" key="5">
    <source>
        <dbReference type="EMBL" id="REG01393.1"/>
    </source>
</evidence>
<dbReference type="EMBL" id="QUMQ01000001">
    <property type="protein sequence ID" value="REG01393.1"/>
    <property type="molecule type" value="Genomic_DNA"/>
</dbReference>
<keyword evidence="6" id="KW-1185">Reference proteome</keyword>